<dbReference type="GO" id="GO:0006355">
    <property type="term" value="P:regulation of DNA-templated transcription"/>
    <property type="evidence" value="ECO:0007669"/>
    <property type="project" value="InterPro"/>
</dbReference>
<dbReference type="GO" id="GO:0008270">
    <property type="term" value="F:zinc ion binding"/>
    <property type="evidence" value="ECO:0007669"/>
    <property type="project" value="InterPro"/>
</dbReference>
<dbReference type="InterPro" id="IPR041920">
    <property type="entry name" value="ROS/MUCR_sf"/>
</dbReference>
<dbReference type="Proteomes" id="UP000886752">
    <property type="component" value="Unassembled WGS sequence"/>
</dbReference>
<sequence>MPNQEIIQQALEIARAQAGVRPMTAAEVATYVAEVAQALESTMDSECGTATPAVDPKRSIGEAYVTCLECGKKFKVMTIRHLKTHGLTAKEYKAKWGLKKEVSLAAKGLVRMRRKKMQEMRLWERRGLKGE</sequence>
<gene>
    <name evidence="2" type="ORF">H9894_01845</name>
</gene>
<evidence type="ECO:0000313" key="2">
    <source>
        <dbReference type="EMBL" id="HIV99920.1"/>
    </source>
</evidence>
<evidence type="ECO:0000313" key="3">
    <source>
        <dbReference type="Proteomes" id="UP000886752"/>
    </source>
</evidence>
<dbReference type="GO" id="GO:0003677">
    <property type="term" value="F:DNA binding"/>
    <property type="evidence" value="ECO:0007669"/>
    <property type="project" value="InterPro"/>
</dbReference>
<protein>
    <submittedName>
        <fullName evidence="2">MucR family transcriptional regulator</fullName>
    </submittedName>
</protein>
<comment type="similarity">
    <text evidence="1">Belongs to the ros/MucR family.</text>
</comment>
<proteinExistence type="inferred from homology"/>
<dbReference type="Gene3D" id="1.10.10.1550">
    <property type="entry name" value="ROS/MUCR transcriptional regulator protein"/>
    <property type="match status" value="1"/>
</dbReference>
<reference evidence="2" key="2">
    <citation type="submission" date="2021-04" db="EMBL/GenBank/DDBJ databases">
        <authorList>
            <person name="Gilroy R."/>
        </authorList>
    </citation>
    <scope>NUCLEOTIDE SEQUENCE</scope>
    <source>
        <strain evidence="2">ChiHecec2B26-446</strain>
    </source>
</reference>
<organism evidence="2 3">
    <name type="scientific">Candidatus Desulfovibrio intestinipullorum</name>
    <dbReference type="NCBI Taxonomy" id="2838536"/>
    <lineage>
        <taxon>Bacteria</taxon>
        <taxon>Pseudomonadati</taxon>
        <taxon>Thermodesulfobacteriota</taxon>
        <taxon>Desulfovibrionia</taxon>
        <taxon>Desulfovibrionales</taxon>
        <taxon>Desulfovibrionaceae</taxon>
        <taxon>Desulfovibrio</taxon>
    </lineage>
</organism>
<reference evidence="2" key="1">
    <citation type="journal article" date="2021" name="PeerJ">
        <title>Extensive microbial diversity within the chicken gut microbiome revealed by metagenomics and culture.</title>
        <authorList>
            <person name="Gilroy R."/>
            <person name="Ravi A."/>
            <person name="Getino M."/>
            <person name="Pursley I."/>
            <person name="Horton D.L."/>
            <person name="Alikhan N.F."/>
            <person name="Baker D."/>
            <person name="Gharbi K."/>
            <person name="Hall N."/>
            <person name="Watson M."/>
            <person name="Adriaenssens E.M."/>
            <person name="Foster-Nyarko E."/>
            <person name="Jarju S."/>
            <person name="Secka A."/>
            <person name="Antonio M."/>
            <person name="Oren A."/>
            <person name="Chaudhuri R.R."/>
            <person name="La Ragione R."/>
            <person name="Hildebrand F."/>
            <person name="Pallen M.J."/>
        </authorList>
    </citation>
    <scope>NUCLEOTIDE SEQUENCE</scope>
    <source>
        <strain evidence="2">ChiHecec2B26-446</strain>
    </source>
</reference>
<dbReference type="AlphaFoldDB" id="A0A9D1PVL0"/>
<evidence type="ECO:0000256" key="1">
    <source>
        <dbReference type="ARBA" id="ARBA00007031"/>
    </source>
</evidence>
<comment type="caution">
    <text evidence="2">The sequence shown here is derived from an EMBL/GenBank/DDBJ whole genome shotgun (WGS) entry which is preliminary data.</text>
</comment>
<name>A0A9D1PVL0_9BACT</name>
<dbReference type="Pfam" id="PF05443">
    <property type="entry name" value="ROS_MUCR"/>
    <property type="match status" value="1"/>
</dbReference>
<dbReference type="InterPro" id="IPR008807">
    <property type="entry name" value="ROS_MUCR"/>
</dbReference>
<dbReference type="EMBL" id="DXHV01000022">
    <property type="protein sequence ID" value="HIV99920.1"/>
    <property type="molecule type" value="Genomic_DNA"/>
</dbReference>
<accession>A0A9D1PVL0</accession>